<dbReference type="PANTHER" id="PTHR33112:SF10">
    <property type="entry name" value="TOL"/>
    <property type="match status" value="1"/>
</dbReference>
<proteinExistence type="predicted"/>
<dbReference type="PROSITE" id="PS50011">
    <property type="entry name" value="PROTEIN_KINASE_DOM"/>
    <property type="match status" value="1"/>
</dbReference>
<dbReference type="SUPFAM" id="SSF56112">
    <property type="entry name" value="Protein kinase-like (PK-like)"/>
    <property type="match status" value="1"/>
</dbReference>
<feature type="compositionally biased region" description="Polar residues" evidence="1">
    <location>
        <begin position="1"/>
        <end position="11"/>
    </location>
</feature>
<dbReference type="GeneID" id="42035126"/>
<reference evidence="3" key="1">
    <citation type="submission" date="2011-11" db="EMBL/GenBank/DDBJ databases">
        <title>The Genome Sequence of Fusarium oxysporum II5.</title>
        <authorList>
            <consortium name="The Broad Institute Genome Sequencing Platform"/>
            <person name="Ma L.-J."/>
            <person name="Gale L.R."/>
            <person name="Schwartz D.C."/>
            <person name="Zhou S."/>
            <person name="Corby-Kistler H."/>
            <person name="Young S.K."/>
            <person name="Zeng Q."/>
            <person name="Gargeya S."/>
            <person name="Fitzgerald M."/>
            <person name="Haas B."/>
            <person name="Abouelleil A."/>
            <person name="Alvarado L."/>
            <person name="Arachchi H.M."/>
            <person name="Berlin A."/>
            <person name="Brown A."/>
            <person name="Chapman S.B."/>
            <person name="Chen Z."/>
            <person name="Dunbar C."/>
            <person name="Freedman E."/>
            <person name="Gearin G."/>
            <person name="Goldberg J."/>
            <person name="Griggs A."/>
            <person name="Gujja S."/>
            <person name="Heiman D."/>
            <person name="Howarth C."/>
            <person name="Larson L."/>
            <person name="Lui A."/>
            <person name="MacDonald P.J.P."/>
            <person name="Montmayeur A."/>
            <person name="Murphy C."/>
            <person name="Neiman D."/>
            <person name="Pearson M."/>
            <person name="Priest M."/>
            <person name="Roberts A."/>
            <person name="Saif S."/>
            <person name="Shea T."/>
            <person name="Shenoy N."/>
            <person name="Sisk P."/>
            <person name="Stolte C."/>
            <person name="Sykes S."/>
            <person name="Wortman J."/>
            <person name="Nusbaum C."/>
            <person name="Birren B."/>
        </authorList>
    </citation>
    <scope>NUCLEOTIDE SEQUENCE [LARGE SCALE GENOMIC DNA]</scope>
    <source>
        <strain evidence="3">54006</strain>
    </source>
</reference>
<dbReference type="GO" id="GO:0004674">
    <property type="term" value="F:protein serine/threonine kinase activity"/>
    <property type="evidence" value="ECO:0007669"/>
    <property type="project" value="UniProtKB-KW"/>
</dbReference>
<dbReference type="InterPro" id="IPR000719">
    <property type="entry name" value="Prot_kinase_dom"/>
</dbReference>
<keyword evidence="3" id="KW-0808">Transferase</keyword>
<feature type="domain" description="Protein kinase" evidence="2">
    <location>
        <begin position="183"/>
        <end position="528"/>
    </location>
</feature>
<feature type="compositionally biased region" description="Polar residues" evidence="1">
    <location>
        <begin position="519"/>
        <end position="540"/>
    </location>
</feature>
<dbReference type="Pfam" id="PF00069">
    <property type="entry name" value="Pkinase"/>
    <property type="match status" value="1"/>
</dbReference>
<name>X0JMH7_FUSO5</name>
<dbReference type="GO" id="GO:0005524">
    <property type="term" value="F:ATP binding"/>
    <property type="evidence" value="ECO:0007669"/>
    <property type="project" value="InterPro"/>
</dbReference>
<gene>
    <name evidence="3" type="ORF">FOIG_09951</name>
</gene>
<protein>
    <submittedName>
        <fullName evidence="3">Serine/threonine protein kinase</fullName>
    </submittedName>
</protein>
<organism evidence="3">
    <name type="scientific">Fusarium odoratissimum (strain NRRL 54006)</name>
    <dbReference type="NCBI Taxonomy" id="1089451"/>
    <lineage>
        <taxon>Eukaryota</taxon>
        <taxon>Fungi</taxon>
        <taxon>Dikarya</taxon>
        <taxon>Ascomycota</taxon>
        <taxon>Pezizomycotina</taxon>
        <taxon>Sordariomycetes</taxon>
        <taxon>Hypocreomycetidae</taxon>
        <taxon>Hypocreales</taxon>
        <taxon>Nectriaceae</taxon>
        <taxon>Fusarium</taxon>
        <taxon>Fusarium oxysporum species complex</taxon>
        <taxon>Fusarium oxysporum f. sp. cubense (strain race 4)</taxon>
    </lineage>
</organism>
<accession>X0JMH7</accession>
<dbReference type="CDD" id="cd00180">
    <property type="entry name" value="PKc"/>
    <property type="match status" value="1"/>
</dbReference>
<keyword evidence="3" id="KW-0418">Kinase</keyword>
<dbReference type="InterPro" id="IPR010730">
    <property type="entry name" value="HET"/>
</dbReference>
<dbReference type="RefSeq" id="XP_031059716.1">
    <property type="nucleotide sequence ID" value="XM_031210238.1"/>
</dbReference>
<dbReference type="InterPro" id="IPR011009">
    <property type="entry name" value="Kinase-like_dom_sf"/>
</dbReference>
<feature type="region of interest" description="Disordered" evidence="1">
    <location>
        <begin position="1"/>
        <end position="20"/>
    </location>
</feature>
<dbReference type="HOGENOM" id="CLU_002639_7_0_1"/>
<dbReference type="Gene3D" id="1.10.510.10">
    <property type="entry name" value="Transferase(Phosphotransferase) domain 1"/>
    <property type="match status" value="1"/>
</dbReference>
<sequence>MESQECRSTSGRRPPQQPRQRNLASQLSEQLVDSQFPLGCKFKFLPKARIDRLVSREAIIQELSGSANPFKPEDEAFIQWILHKARKLFLTILDSRLVEGPSDKLYSLDCFQARGLDDDQMPWTDSSRFLPIDDIENETWFHDVWSKEMDTNFRRSQWRFVVPVITSTQFRYRLEAHQVLPFLQVVGNPKEGAFGRVYCVQIEQSHIDIGFPVKRIAVKEITNPTQQRETVAEAWPNEVRVLEKTKSLSDPHLITCIAAIERGNERYLLFPWAQDGNLREYWETPSERFYGRAAITEALIQLKGLATALRQLHYFGLPDDLADLPASLKDEYDQTGVNMSIRHGDLKPENLLWFLEETPGSKKTRYLKIADMGLAKRHVVATQDRSCLTSTRYGTILYEAPEAQTSHSGRSRQYDVWSMGCITLEWVIWILYGNGQLQRFYSDLKGYGNDFTPYYQLDANYSQKRAKVHPAVVHWISHIKTTHPECQEESAIKGLLQLVEERLLVVPLPVRRPTILLDTSRQSNQSPLPDSQDVPNQPRATSKEFENAMNVILEKVGRCQNYLLRSSDLRSSAPPPNFTPLLHPGMGYLTSKVSTVGKGLAPPSTGSRVSKVYHLQVPANIIRRLIAGYLLWDRNMYVEYVLNLLHLGQALEKWEFPIDNTFAKKVIRDTHGGSWFPAHTSSTAELCHRCRSLDFSNTGLDIKRDSGELEQGSQHCELCSLLWHVWSQSLSTQQGAIQGTVCFERTGSLLKIFGVQNEPMPALSLTAHHDAPSPTSIQIGLPNLPESGSEQQLQIIRKWLDDCDGNHGGCKFKGDVSLPTRLIDVGSRGSPILRLVETADRALDDKRYIALSHRWGDTKEHPPFCTRFKDPTGRGHDLQSFKMALPQDDVPQTFKDAIDVTRRLGIRYLWIDSLCIVQGEGGDFNTEAKRMEDVFSCAYCVIAASRASNQLEGFIKERPKRKFVTIEQGRAPPLYVCEAIDNFGGHILEGALNRRGWVLQERALARRTVYFADAQTYFECGEGVRCETLTKMQNTLADLLGDARFPEKAMRTQSRGLKIRYFQALYQQYSQLELSHIQDRPLAIAGLESRLRKAYRLRDDYWAKGGYGIFHDGPGHGLFHRSLLWKRSEDEPVLDLIDFSRRPEDSMPTWSWMAFKGGIDYLDPPFNKVDWEMTEVESPWSRTSGGSEGTLSSRHLKVTARPFNVAGHWPGEIELIYDNPERKATSEGYRPKCAIVAKSKEGVERNEKSFYVMILIEVPNMDSQGQQVFRRLGVGRMMGKYISWEESLQKGVVS</sequence>
<dbReference type="VEuPathDB" id="FungiDB:FOIG_09951"/>
<feature type="region of interest" description="Disordered" evidence="1">
    <location>
        <begin position="517"/>
        <end position="540"/>
    </location>
</feature>
<evidence type="ECO:0000256" key="1">
    <source>
        <dbReference type="SAM" id="MobiDB-lite"/>
    </source>
</evidence>
<dbReference type="SMART" id="SM00220">
    <property type="entry name" value="S_TKc"/>
    <property type="match status" value="1"/>
</dbReference>
<dbReference type="Pfam" id="PF06985">
    <property type="entry name" value="HET"/>
    <property type="match status" value="1"/>
</dbReference>
<reference evidence="3" key="2">
    <citation type="submission" date="2012-05" db="EMBL/GenBank/DDBJ databases">
        <title>The Genome Annotation of Fusarium oxysporum II5.</title>
        <authorList>
            <consortium name="The Broad Institute Genomics Platform"/>
            <person name="Ma L.-J."/>
            <person name="Corby-Kistler H."/>
            <person name="Broz K."/>
            <person name="Gale L.R."/>
            <person name="Jonkers W."/>
            <person name="O'Donnell K."/>
            <person name="Ploetz R."/>
            <person name="Steinberg C."/>
            <person name="Schwartz D.C."/>
            <person name="VanEtten H."/>
            <person name="Zhou S."/>
            <person name="Young S.K."/>
            <person name="Zeng Q."/>
            <person name="Gargeya S."/>
            <person name="Fitzgerald M."/>
            <person name="Abouelleil A."/>
            <person name="Alvarado L."/>
            <person name="Chapman S.B."/>
            <person name="Gainer-Dewar J."/>
            <person name="Goldberg J."/>
            <person name="Griggs A."/>
            <person name="Gujja S."/>
            <person name="Hansen M."/>
            <person name="Howarth C."/>
            <person name="Imamovic A."/>
            <person name="Ireland A."/>
            <person name="Larimer J."/>
            <person name="McCowan C."/>
            <person name="Murphy C."/>
            <person name="Pearson M."/>
            <person name="Poon T.W."/>
            <person name="Priest M."/>
            <person name="Roberts A."/>
            <person name="Saif S."/>
            <person name="Shea T."/>
            <person name="Sykes S."/>
            <person name="Wortman J."/>
            <person name="Nusbaum C."/>
            <person name="Birren B."/>
        </authorList>
    </citation>
    <scope>NUCLEOTIDE SEQUENCE</scope>
    <source>
        <strain evidence="3">54006</strain>
    </source>
</reference>
<evidence type="ECO:0000313" key="3">
    <source>
        <dbReference type="EMBL" id="EXL97626.1"/>
    </source>
</evidence>
<dbReference type="Proteomes" id="UP000030685">
    <property type="component" value="Unassembled WGS sequence"/>
</dbReference>
<keyword evidence="3" id="KW-0723">Serine/threonine-protein kinase</keyword>
<dbReference type="EMBL" id="JH658288">
    <property type="protein sequence ID" value="EXL97626.1"/>
    <property type="molecule type" value="Genomic_DNA"/>
</dbReference>
<evidence type="ECO:0000259" key="2">
    <source>
        <dbReference type="PROSITE" id="PS50011"/>
    </source>
</evidence>
<dbReference type="PANTHER" id="PTHR33112">
    <property type="entry name" value="DOMAIN PROTEIN, PUTATIVE-RELATED"/>
    <property type="match status" value="1"/>
</dbReference>